<evidence type="ECO:0000256" key="1">
    <source>
        <dbReference type="SAM" id="MobiDB-lite"/>
    </source>
</evidence>
<feature type="region of interest" description="Disordered" evidence="1">
    <location>
        <begin position="260"/>
        <end position="279"/>
    </location>
</feature>
<feature type="compositionally biased region" description="Basic residues" evidence="1">
    <location>
        <begin position="66"/>
        <end position="87"/>
    </location>
</feature>
<gene>
    <name evidence="2" type="ORF">AVDCRST_MAG04-415</name>
</gene>
<feature type="compositionally biased region" description="Basic residues" evidence="1">
    <location>
        <begin position="33"/>
        <end position="50"/>
    </location>
</feature>
<dbReference type="AlphaFoldDB" id="A0A6J4H8V1"/>
<feature type="compositionally biased region" description="Basic residues" evidence="1">
    <location>
        <begin position="1"/>
        <end position="12"/>
    </location>
</feature>
<protein>
    <submittedName>
        <fullName evidence="2">BUG/TctC family periplasmic protein</fullName>
    </submittedName>
</protein>
<feature type="compositionally biased region" description="Gly residues" evidence="1">
    <location>
        <begin position="310"/>
        <end position="324"/>
    </location>
</feature>
<organism evidence="2">
    <name type="scientific">uncultured Acetobacteraceae bacterium</name>
    <dbReference type="NCBI Taxonomy" id="169975"/>
    <lineage>
        <taxon>Bacteria</taxon>
        <taxon>Pseudomonadati</taxon>
        <taxon>Pseudomonadota</taxon>
        <taxon>Alphaproteobacteria</taxon>
        <taxon>Acetobacterales</taxon>
        <taxon>Acetobacteraceae</taxon>
        <taxon>environmental samples</taxon>
    </lineage>
</organism>
<reference evidence="2" key="1">
    <citation type="submission" date="2020-02" db="EMBL/GenBank/DDBJ databases">
        <authorList>
            <person name="Meier V. D."/>
        </authorList>
    </citation>
    <scope>NUCLEOTIDE SEQUENCE</scope>
    <source>
        <strain evidence="2">AVDCRST_MAG04</strain>
    </source>
</reference>
<feature type="compositionally biased region" description="Basic residues" evidence="1">
    <location>
        <begin position="200"/>
        <end position="211"/>
    </location>
</feature>
<feature type="region of interest" description="Disordered" evidence="1">
    <location>
        <begin position="123"/>
        <end position="244"/>
    </location>
</feature>
<feature type="non-terminal residue" evidence="2">
    <location>
        <position position="1"/>
    </location>
</feature>
<sequence length="324" mass="33719">EAACRAARHGPRPARDRQGAGVPESAGEDRRAVPARRRGGHHRAAARRAHGAAAGPAGGGREPARRGRQHRGRGGRPRGAGRPHRLPGRRDHPVRQQVPVSQRDALRHDAGFRARLARLGRHDAAGDARRPAVARLRGDGGGGARGQAERRQLRPRHGQPLVPVEAGEGGADRDLARPLPGPRTVAERPPGGQPGPDLRRHARHRAARARRPAAGAGGGQREARDLRAGAGERAGHGGTAAGHRHGHGVLVLHLRPRRHAAGDGAAAARGDGGRGPGARLRRQAAAAGLQRRHGRQPRSLHGLRPTAGPGVAGLGGGVRGAARI</sequence>
<name>A0A6J4H8V1_9PROT</name>
<evidence type="ECO:0000313" key="2">
    <source>
        <dbReference type="EMBL" id="CAA9216637.1"/>
    </source>
</evidence>
<dbReference type="EMBL" id="CADCTL010000030">
    <property type="protein sequence ID" value="CAA9216637.1"/>
    <property type="molecule type" value="Genomic_DNA"/>
</dbReference>
<feature type="region of interest" description="Disordered" evidence="1">
    <location>
        <begin position="286"/>
        <end position="324"/>
    </location>
</feature>
<feature type="region of interest" description="Disordered" evidence="1">
    <location>
        <begin position="1"/>
        <end position="109"/>
    </location>
</feature>
<proteinExistence type="predicted"/>
<accession>A0A6J4H8V1</accession>
<feature type="non-terminal residue" evidence="2">
    <location>
        <position position="324"/>
    </location>
</feature>